<evidence type="ECO:0000259" key="6">
    <source>
        <dbReference type="PROSITE" id="PS01248"/>
    </source>
</evidence>
<evidence type="ECO:0000313" key="8">
    <source>
        <dbReference type="Proteomes" id="UP000299102"/>
    </source>
</evidence>
<keyword evidence="1" id="KW-0732">Signal</keyword>
<dbReference type="PANTHER" id="PTHR10574:SF365">
    <property type="entry name" value="NETRIN-A-RELATED"/>
    <property type="match status" value="1"/>
</dbReference>
<reference evidence="7 8" key="1">
    <citation type="journal article" date="2019" name="Commun. Biol.">
        <title>The bagworm genome reveals a unique fibroin gene that provides high tensile strength.</title>
        <authorList>
            <person name="Kono N."/>
            <person name="Nakamura H."/>
            <person name="Ohtoshi R."/>
            <person name="Tomita M."/>
            <person name="Numata K."/>
            <person name="Arakawa K."/>
        </authorList>
    </citation>
    <scope>NUCLEOTIDE SEQUENCE [LARGE SCALE GENOMIC DNA]</scope>
</reference>
<dbReference type="GO" id="GO:0005604">
    <property type="term" value="C:basement membrane"/>
    <property type="evidence" value="ECO:0007669"/>
    <property type="project" value="TreeGrafter"/>
</dbReference>
<dbReference type="Gene3D" id="2.170.300.10">
    <property type="entry name" value="Tie2 ligand-binding domain superfamily"/>
    <property type="match status" value="1"/>
</dbReference>
<sequence length="173" mass="19310">MESVAHTRNALVAVRGLRSRDDCGTAVRREHQPLRCGVTLEECKCNGHARRCRFNMELYKLSGRASGGVCQRCRHFTGGRHCHYCREGYYRDASKPIAHKKACKRHYCYTMNGLIEWGCAMVEGEWATVTLTGRSTTAETGTSRLCPARVQHCTGRADPLRAAAELTYSLAPS</sequence>
<dbReference type="SUPFAM" id="SSF57196">
    <property type="entry name" value="EGF/Laminin"/>
    <property type="match status" value="1"/>
</dbReference>
<name>A0A4C1TZS9_EUMVA</name>
<dbReference type="PROSITE" id="PS01248">
    <property type="entry name" value="EGF_LAM_1"/>
    <property type="match status" value="1"/>
</dbReference>
<dbReference type="GO" id="GO:0016358">
    <property type="term" value="P:dendrite development"/>
    <property type="evidence" value="ECO:0007669"/>
    <property type="project" value="TreeGrafter"/>
</dbReference>
<dbReference type="InterPro" id="IPR050440">
    <property type="entry name" value="Laminin/Netrin_ECM"/>
</dbReference>
<dbReference type="OrthoDB" id="5984158at2759"/>
<organism evidence="7 8">
    <name type="scientific">Eumeta variegata</name>
    <name type="common">Bagworm moth</name>
    <name type="synonym">Eumeta japonica</name>
    <dbReference type="NCBI Taxonomy" id="151549"/>
    <lineage>
        <taxon>Eukaryota</taxon>
        <taxon>Metazoa</taxon>
        <taxon>Ecdysozoa</taxon>
        <taxon>Arthropoda</taxon>
        <taxon>Hexapoda</taxon>
        <taxon>Insecta</taxon>
        <taxon>Pterygota</taxon>
        <taxon>Neoptera</taxon>
        <taxon>Endopterygota</taxon>
        <taxon>Lepidoptera</taxon>
        <taxon>Glossata</taxon>
        <taxon>Ditrysia</taxon>
        <taxon>Tineoidea</taxon>
        <taxon>Psychidae</taxon>
        <taxon>Oiketicinae</taxon>
        <taxon>Eumeta</taxon>
    </lineage>
</organism>
<dbReference type="AlphaFoldDB" id="A0A4C1TZS9"/>
<keyword evidence="8" id="KW-1185">Reference proteome</keyword>
<feature type="domain" description="Laminin EGF-like" evidence="6">
    <location>
        <begin position="70"/>
        <end position="103"/>
    </location>
</feature>
<dbReference type="Proteomes" id="UP000299102">
    <property type="component" value="Unassembled WGS sequence"/>
</dbReference>
<keyword evidence="5" id="KW-0424">Laminin EGF-like domain</keyword>
<dbReference type="GO" id="GO:0009888">
    <property type="term" value="P:tissue development"/>
    <property type="evidence" value="ECO:0007669"/>
    <property type="project" value="TreeGrafter"/>
</dbReference>
<dbReference type="InterPro" id="IPR002049">
    <property type="entry name" value="LE_dom"/>
</dbReference>
<protein>
    <submittedName>
        <fullName evidence="7">Netrin-1</fullName>
    </submittedName>
</protein>
<evidence type="ECO:0000256" key="2">
    <source>
        <dbReference type="ARBA" id="ARBA00022737"/>
    </source>
</evidence>
<dbReference type="STRING" id="151549.A0A4C1TZS9"/>
<evidence type="ECO:0000256" key="4">
    <source>
        <dbReference type="ARBA" id="ARBA00023180"/>
    </source>
</evidence>
<gene>
    <name evidence="7" type="primary">NTN1</name>
    <name evidence="7" type="ORF">EVAR_102141_1</name>
</gene>
<keyword evidence="3" id="KW-1015">Disulfide bond</keyword>
<evidence type="ECO:0000256" key="3">
    <source>
        <dbReference type="ARBA" id="ARBA00023157"/>
    </source>
</evidence>
<dbReference type="GO" id="GO:0009887">
    <property type="term" value="P:animal organ morphogenesis"/>
    <property type="evidence" value="ECO:0007669"/>
    <property type="project" value="TreeGrafter"/>
</dbReference>
<evidence type="ECO:0000256" key="5">
    <source>
        <dbReference type="ARBA" id="ARBA00023292"/>
    </source>
</evidence>
<accession>A0A4C1TZS9</accession>
<dbReference type="EMBL" id="BGZK01000109">
    <property type="protein sequence ID" value="GBP19593.1"/>
    <property type="molecule type" value="Genomic_DNA"/>
</dbReference>
<keyword evidence="4" id="KW-0325">Glycoprotein</keyword>
<comment type="caution">
    <text evidence="7">The sequence shown here is derived from an EMBL/GenBank/DDBJ whole genome shotgun (WGS) entry which is preliminary data.</text>
</comment>
<dbReference type="SMART" id="SM00180">
    <property type="entry name" value="EGF_Lam"/>
    <property type="match status" value="1"/>
</dbReference>
<keyword evidence="2" id="KW-0677">Repeat</keyword>
<dbReference type="Pfam" id="PF24973">
    <property type="entry name" value="EGF_LMN_ATRN"/>
    <property type="match status" value="1"/>
</dbReference>
<dbReference type="GO" id="GO:0008045">
    <property type="term" value="P:motor neuron axon guidance"/>
    <property type="evidence" value="ECO:0007669"/>
    <property type="project" value="TreeGrafter"/>
</dbReference>
<dbReference type="InterPro" id="IPR056863">
    <property type="entry name" value="LMN_ATRN_NET-like_EGF"/>
</dbReference>
<proteinExistence type="predicted"/>
<evidence type="ECO:0000313" key="7">
    <source>
        <dbReference type="EMBL" id="GBP19593.1"/>
    </source>
</evidence>
<evidence type="ECO:0000256" key="1">
    <source>
        <dbReference type="ARBA" id="ARBA00022729"/>
    </source>
</evidence>
<dbReference type="PANTHER" id="PTHR10574">
    <property type="entry name" value="NETRIN/LAMININ-RELATED"/>
    <property type="match status" value="1"/>
</dbReference>
<dbReference type="CDD" id="cd00055">
    <property type="entry name" value="EGF_Lam"/>
    <property type="match status" value="1"/>
</dbReference>